<organism evidence="1">
    <name type="scientific">Anguilla anguilla</name>
    <name type="common">European freshwater eel</name>
    <name type="synonym">Muraena anguilla</name>
    <dbReference type="NCBI Taxonomy" id="7936"/>
    <lineage>
        <taxon>Eukaryota</taxon>
        <taxon>Metazoa</taxon>
        <taxon>Chordata</taxon>
        <taxon>Craniata</taxon>
        <taxon>Vertebrata</taxon>
        <taxon>Euteleostomi</taxon>
        <taxon>Actinopterygii</taxon>
        <taxon>Neopterygii</taxon>
        <taxon>Teleostei</taxon>
        <taxon>Anguilliformes</taxon>
        <taxon>Anguillidae</taxon>
        <taxon>Anguilla</taxon>
    </lineage>
</organism>
<sequence length="101" mass="10470">MGCVDKVCGLPNHGTVYSPPSLRLRLLCDAAGEADPQLSHAASVSARPDSAAVPLPQGGALTLVFLSSSKQCHKCSPTVFIASAQPGTKTQPTNRLKDAEK</sequence>
<protein>
    <submittedName>
        <fullName evidence="1">Uncharacterized protein</fullName>
    </submittedName>
</protein>
<accession>A0A0E9X394</accession>
<dbReference type="EMBL" id="GBXM01012409">
    <property type="protein sequence ID" value="JAH96168.1"/>
    <property type="molecule type" value="Transcribed_RNA"/>
</dbReference>
<name>A0A0E9X394_ANGAN</name>
<dbReference type="AlphaFoldDB" id="A0A0E9X394"/>
<reference evidence="1" key="1">
    <citation type="submission" date="2014-11" db="EMBL/GenBank/DDBJ databases">
        <authorList>
            <person name="Amaro Gonzalez C."/>
        </authorList>
    </citation>
    <scope>NUCLEOTIDE SEQUENCE</scope>
</reference>
<evidence type="ECO:0000313" key="1">
    <source>
        <dbReference type="EMBL" id="JAH96168.1"/>
    </source>
</evidence>
<proteinExistence type="predicted"/>
<reference evidence="1" key="2">
    <citation type="journal article" date="2015" name="Fish Shellfish Immunol.">
        <title>Early steps in the European eel (Anguilla anguilla)-Vibrio vulnificus interaction in the gills: Role of the RtxA13 toxin.</title>
        <authorList>
            <person name="Callol A."/>
            <person name="Pajuelo D."/>
            <person name="Ebbesson L."/>
            <person name="Teles M."/>
            <person name="MacKenzie S."/>
            <person name="Amaro C."/>
        </authorList>
    </citation>
    <scope>NUCLEOTIDE SEQUENCE</scope>
</reference>